<feature type="region of interest" description="Disordered" evidence="1">
    <location>
        <begin position="1666"/>
        <end position="1690"/>
    </location>
</feature>
<feature type="compositionally biased region" description="Pro residues" evidence="1">
    <location>
        <begin position="1276"/>
        <end position="1286"/>
    </location>
</feature>
<feature type="region of interest" description="Disordered" evidence="1">
    <location>
        <begin position="1588"/>
        <end position="1608"/>
    </location>
</feature>
<evidence type="ECO:0000313" key="2">
    <source>
        <dbReference type="EMBL" id="JAP57478.1"/>
    </source>
</evidence>
<feature type="compositionally biased region" description="Low complexity" evidence="1">
    <location>
        <begin position="997"/>
        <end position="1013"/>
    </location>
</feature>
<feature type="compositionally biased region" description="Low complexity" evidence="1">
    <location>
        <begin position="913"/>
        <end position="935"/>
    </location>
</feature>
<feature type="region of interest" description="Disordered" evidence="1">
    <location>
        <begin position="1164"/>
        <end position="1210"/>
    </location>
</feature>
<feature type="compositionally biased region" description="Basic residues" evidence="1">
    <location>
        <begin position="393"/>
        <end position="404"/>
    </location>
</feature>
<feature type="compositionally biased region" description="Basic and acidic residues" evidence="1">
    <location>
        <begin position="501"/>
        <end position="517"/>
    </location>
</feature>
<feature type="compositionally biased region" description="Low complexity" evidence="1">
    <location>
        <begin position="1068"/>
        <end position="1093"/>
    </location>
</feature>
<feature type="compositionally biased region" description="Low complexity" evidence="1">
    <location>
        <begin position="1259"/>
        <end position="1275"/>
    </location>
</feature>
<feature type="compositionally biased region" description="Polar residues" evidence="1">
    <location>
        <begin position="370"/>
        <end position="387"/>
    </location>
</feature>
<feature type="compositionally biased region" description="Polar residues" evidence="1">
    <location>
        <begin position="1169"/>
        <end position="1194"/>
    </location>
</feature>
<feature type="region of interest" description="Disordered" evidence="1">
    <location>
        <begin position="1225"/>
        <end position="1287"/>
    </location>
</feature>
<feature type="region of interest" description="Disordered" evidence="1">
    <location>
        <begin position="738"/>
        <end position="757"/>
    </location>
</feature>
<feature type="region of interest" description="Disordered" evidence="1">
    <location>
        <begin position="1"/>
        <end position="118"/>
    </location>
</feature>
<dbReference type="SUPFAM" id="SSF57903">
    <property type="entry name" value="FYVE/PHD zinc finger"/>
    <property type="match status" value="1"/>
</dbReference>
<feature type="compositionally biased region" description="Pro residues" evidence="1">
    <location>
        <begin position="897"/>
        <end position="912"/>
    </location>
</feature>
<feature type="compositionally biased region" description="Basic and acidic residues" evidence="1">
    <location>
        <begin position="405"/>
        <end position="418"/>
    </location>
</feature>
<feature type="compositionally biased region" description="Basic residues" evidence="1">
    <location>
        <begin position="1225"/>
        <end position="1238"/>
    </location>
</feature>
<feature type="compositionally biased region" description="Basic residues" evidence="1">
    <location>
        <begin position="776"/>
        <end position="793"/>
    </location>
</feature>
<dbReference type="EMBL" id="GEEE01005747">
    <property type="protein sequence ID" value="JAP57478.1"/>
    <property type="molecule type" value="Transcribed_RNA"/>
</dbReference>
<protein>
    <submittedName>
        <fullName evidence="2">Uncharacterized protein</fullName>
    </submittedName>
</protein>
<feature type="compositionally biased region" description="Basic and acidic residues" evidence="1">
    <location>
        <begin position="95"/>
        <end position="114"/>
    </location>
</feature>
<feature type="compositionally biased region" description="Polar residues" evidence="1">
    <location>
        <begin position="70"/>
        <end position="93"/>
    </location>
</feature>
<feature type="compositionally biased region" description="Pro residues" evidence="1">
    <location>
        <begin position="428"/>
        <end position="445"/>
    </location>
</feature>
<feature type="compositionally biased region" description="Polar residues" evidence="1">
    <location>
        <begin position="1037"/>
        <end position="1055"/>
    </location>
</feature>
<feature type="compositionally biased region" description="Polar residues" evidence="1">
    <location>
        <begin position="1239"/>
        <end position="1248"/>
    </location>
</feature>
<name>A0A0X3Q128_SCHSO</name>
<feature type="compositionally biased region" description="Gly residues" evidence="1">
    <location>
        <begin position="962"/>
        <end position="972"/>
    </location>
</feature>
<feature type="compositionally biased region" description="Polar residues" evidence="1">
    <location>
        <begin position="746"/>
        <end position="756"/>
    </location>
</feature>
<reference evidence="2" key="1">
    <citation type="submission" date="2016-01" db="EMBL/GenBank/DDBJ databases">
        <title>Reference transcriptome for the parasite Schistocephalus solidus: insights into the molecular evolution of parasitism.</title>
        <authorList>
            <person name="Hebert F.O."/>
            <person name="Grambauer S."/>
            <person name="Barber I."/>
            <person name="Landry C.R."/>
            <person name="Aubin-Horth N."/>
        </authorList>
    </citation>
    <scope>NUCLEOTIDE SEQUENCE</scope>
</reference>
<feature type="compositionally biased region" description="Polar residues" evidence="1">
    <location>
        <begin position="843"/>
        <end position="860"/>
    </location>
</feature>
<feature type="compositionally biased region" description="Basic residues" evidence="1">
    <location>
        <begin position="460"/>
        <end position="480"/>
    </location>
</feature>
<feature type="compositionally biased region" description="Polar residues" evidence="1">
    <location>
        <begin position="799"/>
        <end position="812"/>
    </location>
</feature>
<feature type="compositionally biased region" description="Low complexity" evidence="1">
    <location>
        <begin position="670"/>
        <end position="679"/>
    </location>
</feature>
<dbReference type="InterPro" id="IPR011011">
    <property type="entry name" value="Znf_FYVE_PHD"/>
</dbReference>
<organism evidence="2">
    <name type="scientific">Schistocephalus solidus</name>
    <name type="common">Tapeworm</name>
    <dbReference type="NCBI Taxonomy" id="70667"/>
    <lineage>
        <taxon>Eukaryota</taxon>
        <taxon>Metazoa</taxon>
        <taxon>Spiralia</taxon>
        <taxon>Lophotrochozoa</taxon>
        <taxon>Platyhelminthes</taxon>
        <taxon>Cestoda</taxon>
        <taxon>Eucestoda</taxon>
        <taxon>Diphyllobothriidea</taxon>
        <taxon>Diphyllobothriidae</taxon>
        <taxon>Schistocephalus</taxon>
    </lineage>
</organism>
<feature type="region of interest" description="Disordered" evidence="1">
    <location>
        <begin position="1037"/>
        <end position="1122"/>
    </location>
</feature>
<feature type="region of interest" description="Disordered" evidence="1">
    <location>
        <begin position="353"/>
        <end position="731"/>
    </location>
</feature>
<gene>
    <name evidence="2" type="ORF">TR119948</name>
</gene>
<feature type="region of interest" description="Disordered" evidence="1">
    <location>
        <begin position="767"/>
        <end position="812"/>
    </location>
</feature>
<dbReference type="Gene3D" id="3.30.40.10">
    <property type="entry name" value="Zinc/RING finger domain, C3HC4 (zinc finger)"/>
    <property type="match status" value="1"/>
</dbReference>
<feature type="region of interest" description="Disordered" evidence="1">
    <location>
        <begin position="233"/>
        <end position="294"/>
    </location>
</feature>
<sequence>MPNKRGYKKRGSALKTSPPATSPRRIKTPTPTQTLTPVRRVGRPPSKLRTPASPIQRSPLPTVSPKLNEKLQQPCNHTQQSWPDVCCGTTTTEVAKPREMHDSPEHSTSLHDSSDQETNIQDHLYRPQSQHSVSEDDAMHANPATTAAMPPDSHPPEDTNNSQNRPKKLSKREVKALLKQPKRARTILDESVVAEMDQLATRFEVDCKINIAGVIRRSIPVAEPINSTPLLSAPSVPVPPPAPSVVRGGRGRGRGRRGSAAAASLRRGGGKAGSFSSLAPAPTRTPRTASWSPLCLPARVPSEGLQQKSPAPRLKYLSASCVKNFLARMESILSRSHSQQSRLLSTPSLDANGFDFSHKQEPSAPLTTYPPLSTNPTAAPTPEQSYYQDQHLKHASHHHHHQHHHEMPEDQHHIRKAEPFVSNYAPHSTPPAPPPPPQSTAPTPPESLQVSETTAISMVRHVRLGRPPKRGGQRRGRGRPRILNLSSDDSLRAAVGEVGSESERAKWHQDQDVDQPRSYHPGSDDWDGPDPLRRPPSPATDTIPPDGPGVPAGLTAQQVAKPGKPGRPRGSNSARRELRGLVTWAAMMAAEEQAAQQKQHRRRSTEDADSSFNSEPTRKHSGLSPLSLQIVGMEDDLTVTADGGGLSDPSRTTRRTRRASLGTASGGSSVGATTVTRGGHASGRRASETGSSVSAADGGDRSLRDGLQPNVTSWAADQAETSSLLPFTPSPLRVASSDAAIDSTVPELQQNNPSSNDEVELVTNMTYDQLQLPARSSHRGRGGGARGRKRKYQRGLGRSSEQVTPHLLSQSDASGLAVFSSFATANGSSSEDNNLDKCVSDSPLRSSTAAEDEGSPSSGSRRLDPTTAGGGSGTPILPPRKRYKANVDSTDEEHPSTSPPPQQQPTSRPPVSSPSIDGGDLSPPSSSNPTHPNLSDLSGGYLAPVGSAANRSYLESESPFGVRGGTRGGRAGIRGRRKGRGGRRSLHQPFETHQDAKAAAAAVDNTAASVDTTPSRPKREAAALGFASLVASSLNSSPIQYDQSESTMKPSQQASADHLHPHYQHTPSSLTTSSETADSATAPTTPVGVTASVRTPPQKPWRGGGTPPVGRGRGLRGRPPKRPLAATPIVLFPPPFLAAAAAADGTLQAKLDSSVSSDTSVTTVASATFSPPTESTTAPTISAITEAPTESTPSEAEVSAAGPLPPAPMEANLVLDQESPALAAGKRKIGGGGKRGRRPTTTQISSPPTKRRALEDTTSLLSSSVNGSSATAPTTKAPPPPLPVSPSGPCINELERACRDLRLFLLRTHARSEHRLRRDRERRLKAAAKVVTARVDDTVGSTKRLLTGTIERLPSRNLIFPLDALSRKLLDESEEGRTDLKGDLMPPDGVQTALATLLYRLLNHPDLEQNDTKARLVAPLISTPDPLRHPDFYRYACSTGALASLEAALGLPLGHSLQADILLTVSPCYCLTNGYAGQRSVPAPFQHLCPEYPPICLRSLLHSVLSGKLMSTAEGDSASSPLTPATAFQRLDLAFDLLMRLWESFAGRRSWLGRRLLQIRTAYTRLRTEQAAEDSSIPLPNLTPGSAFGTTKVQGASPVSGPPKKKVDRKTLERGAEVIRCLCGFRVEAGHVMVQCDCCTTWQHLPCVWWALSLCLEPSLAAPRSTPSSQLPNWLPHRPPLDPDCEADEDTAADPAARRARCRAALLAALLTGRISLPAHSGGGGGGSAGSTAVSDCAYFCPICLELDGLTKDYPRTLAVALAQNDVTKVFP</sequence>
<proteinExistence type="predicted"/>
<dbReference type="InterPro" id="IPR013083">
    <property type="entry name" value="Znf_RING/FYVE/PHD"/>
</dbReference>
<accession>A0A0X3Q128</accession>
<feature type="region of interest" description="Disordered" evidence="1">
    <location>
        <begin position="824"/>
        <end position="1018"/>
    </location>
</feature>
<feature type="compositionally biased region" description="Low complexity" evidence="1">
    <location>
        <begin position="585"/>
        <end position="597"/>
    </location>
</feature>
<feature type="compositionally biased region" description="Basic residues" evidence="1">
    <location>
        <begin position="973"/>
        <end position="986"/>
    </location>
</feature>
<feature type="non-terminal residue" evidence="2">
    <location>
        <position position="1772"/>
    </location>
</feature>
<feature type="compositionally biased region" description="Polar residues" evidence="1">
    <location>
        <begin position="709"/>
        <end position="725"/>
    </location>
</feature>
<evidence type="ECO:0000256" key="1">
    <source>
        <dbReference type="SAM" id="MobiDB-lite"/>
    </source>
</evidence>
<feature type="region of interest" description="Disordered" evidence="1">
    <location>
        <begin position="142"/>
        <end position="170"/>
    </location>
</feature>
<feature type="compositionally biased region" description="Basic residues" evidence="1">
    <location>
        <begin position="1"/>
        <end position="12"/>
    </location>
</feature>